<dbReference type="EMBL" id="VIWV01000002">
    <property type="protein sequence ID" value="TWF74028.1"/>
    <property type="molecule type" value="Genomic_DNA"/>
</dbReference>
<evidence type="ECO:0000313" key="2">
    <source>
        <dbReference type="Proteomes" id="UP000316603"/>
    </source>
</evidence>
<dbReference type="AlphaFoldDB" id="A0A561SGP5"/>
<gene>
    <name evidence="1" type="ORF">FHX78_1260</name>
</gene>
<protein>
    <submittedName>
        <fullName evidence="1">Uncharacterized protein</fullName>
    </submittedName>
</protein>
<dbReference type="Proteomes" id="UP000316603">
    <property type="component" value="Unassembled WGS sequence"/>
</dbReference>
<proteinExistence type="predicted"/>
<evidence type="ECO:0000313" key="1">
    <source>
        <dbReference type="EMBL" id="TWF74028.1"/>
    </source>
</evidence>
<name>A0A561SGP5_9ACTN</name>
<keyword evidence="2" id="KW-1185">Reference proteome</keyword>
<reference evidence="1 2" key="1">
    <citation type="submission" date="2019-06" db="EMBL/GenBank/DDBJ databases">
        <title>Sequencing the genomes of 1000 actinobacteria strains.</title>
        <authorList>
            <person name="Klenk H.-P."/>
        </authorList>
    </citation>
    <scope>NUCLEOTIDE SEQUENCE [LARGE SCALE GENOMIC DNA]</scope>
    <source>
        <strain evidence="1 2">DSM 41695</strain>
    </source>
</reference>
<comment type="caution">
    <text evidence="1">The sequence shown here is derived from an EMBL/GenBank/DDBJ whole genome shotgun (WGS) entry which is preliminary data.</text>
</comment>
<organism evidence="1 2">
    <name type="scientific">Streptomyces capillispiralis</name>
    <dbReference type="NCBI Taxonomy" id="68182"/>
    <lineage>
        <taxon>Bacteria</taxon>
        <taxon>Bacillati</taxon>
        <taxon>Actinomycetota</taxon>
        <taxon>Actinomycetes</taxon>
        <taxon>Kitasatosporales</taxon>
        <taxon>Streptomycetaceae</taxon>
        <taxon>Streptomyces</taxon>
    </lineage>
</organism>
<sequence>MCARPHLSRIPGGALLTAPLSYHCIQLHVFHLWRGAAHNCTGAQRVTSRENGLHVIITQFMLTDDEATVPGAFEVYDEVARTFTAEELPYVGFKNTGHPPSALRRLGRRIVGDGRKLVIEVAGGHESAEREAAGLAVELGAALLIGGVHTTTVREILRGTGIGYYPAVGDLTTEPGRLHGTVDGIVRQAREVGALPDVNGVALHGYRYAGDPDALLHAIAQVDGLRVVNVGSVDSAQRIEELRINEFWAFTIGGAVLDHTLPAGRTLAQQLRWVLAVTH</sequence>
<accession>A0A561SGP5</accession>